<sequence>MKFRLSFSFLLASIIAVRAAPISHDEIISKSAQGLRLLSLAEDADPVWKTGEEKLNLLRAGTKFFDVTEVYELEQQQPKTDFNVAVTCTFSSYPPVSHQSAVTPILSTISTSNMQSYLSQLTAFNNRYYTSTTGADASTYILNTIRGIASNAGRSDITVNFFTHSWRQPSIIAKIPGSSPSSPIVILGAHMDSINLNSPSTGRAPGADDDGTGTVNLIEAFRALLAAGFRPTAPVEFHWYSAEEVGLLGSQAIATNYRNAGVNVFAFMQLDMSGYFKSGSTEVIALEADYINTSLNTFLKSLITTYSRLPWANDIPCGYACSDHASWYKQGYPGVMPFEAITGNDNPNIHTSSDTTVSWSHSLEFAKIAVAFAYELAI</sequence>
<dbReference type="GO" id="GO:0046872">
    <property type="term" value="F:metal ion binding"/>
    <property type="evidence" value="ECO:0007669"/>
    <property type="project" value="UniProtKB-KW"/>
</dbReference>
<evidence type="ECO:0000256" key="7">
    <source>
        <dbReference type="ARBA" id="ARBA00022833"/>
    </source>
</evidence>
<evidence type="ECO:0000256" key="3">
    <source>
        <dbReference type="ARBA" id="ARBA00022670"/>
    </source>
</evidence>
<dbReference type="EC" id="3.4.-.-" evidence="9"/>
<keyword evidence="7 9" id="KW-0862">Zinc</keyword>
<dbReference type="InterPro" id="IPR045175">
    <property type="entry name" value="M28_fam"/>
</dbReference>
<dbReference type="Pfam" id="PF04389">
    <property type="entry name" value="Peptidase_M28"/>
    <property type="match status" value="1"/>
</dbReference>
<dbReference type="STRING" id="703135.A0A2A9NVW0"/>
<evidence type="ECO:0000259" key="10">
    <source>
        <dbReference type="Pfam" id="PF04389"/>
    </source>
</evidence>
<evidence type="ECO:0000256" key="5">
    <source>
        <dbReference type="ARBA" id="ARBA00022729"/>
    </source>
</evidence>
<dbReference type="GO" id="GO:0008235">
    <property type="term" value="F:metalloexopeptidase activity"/>
    <property type="evidence" value="ECO:0007669"/>
    <property type="project" value="InterPro"/>
</dbReference>
<evidence type="ECO:0000256" key="4">
    <source>
        <dbReference type="ARBA" id="ARBA00022723"/>
    </source>
</evidence>
<keyword evidence="4 9" id="KW-0479">Metal-binding</keyword>
<protein>
    <recommendedName>
        <fullName evidence="9">Peptide hydrolase</fullName>
        <ecNumber evidence="9">3.4.-.-</ecNumber>
    </recommendedName>
</protein>
<evidence type="ECO:0000256" key="6">
    <source>
        <dbReference type="ARBA" id="ARBA00022801"/>
    </source>
</evidence>
<accession>A0A2A9NVW0</accession>
<organism evidence="11 12">
    <name type="scientific">Amanita thiersii Skay4041</name>
    <dbReference type="NCBI Taxonomy" id="703135"/>
    <lineage>
        <taxon>Eukaryota</taxon>
        <taxon>Fungi</taxon>
        <taxon>Dikarya</taxon>
        <taxon>Basidiomycota</taxon>
        <taxon>Agaricomycotina</taxon>
        <taxon>Agaricomycetes</taxon>
        <taxon>Agaricomycetidae</taxon>
        <taxon>Agaricales</taxon>
        <taxon>Pluteineae</taxon>
        <taxon>Amanitaceae</taxon>
        <taxon>Amanita</taxon>
    </lineage>
</organism>
<feature type="signal peptide" evidence="9">
    <location>
        <begin position="1"/>
        <end position="19"/>
    </location>
</feature>
<dbReference type="GO" id="GO:0004177">
    <property type="term" value="F:aminopeptidase activity"/>
    <property type="evidence" value="ECO:0007669"/>
    <property type="project" value="UniProtKB-KW"/>
</dbReference>
<dbReference type="GO" id="GO:0006508">
    <property type="term" value="P:proteolysis"/>
    <property type="evidence" value="ECO:0007669"/>
    <property type="project" value="UniProtKB-KW"/>
</dbReference>
<dbReference type="CDD" id="cd03879">
    <property type="entry name" value="M28_AAP"/>
    <property type="match status" value="1"/>
</dbReference>
<name>A0A2A9NVW0_9AGAR</name>
<dbReference type="SUPFAM" id="SSF53187">
    <property type="entry name" value="Zn-dependent exopeptidases"/>
    <property type="match status" value="1"/>
</dbReference>
<keyword evidence="3 9" id="KW-0645">Protease</keyword>
<keyword evidence="12" id="KW-1185">Reference proteome</keyword>
<evidence type="ECO:0000256" key="2">
    <source>
        <dbReference type="ARBA" id="ARBA00022438"/>
    </source>
</evidence>
<dbReference type="Proteomes" id="UP000242287">
    <property type="component" value="Unassembled WGS sequence"/>
</dbReference>
<keyword evidence="6 9" id="KW-0378">Hydrolase</keyword>
<evidence type="ECO:0000256" key="1">
    <source>
        <dbReference type="ARBA" id="ARBA00001947"/>
    </source>
</evidence>
<feature type="domain" description="Peptidase M28" evidence="10">
    <location>
        <begin position="171"/>
        <end position="369"/>
    </location>
</feature>
<reference evidence="11 12" key="1">
    <citation type="submission" date="2014-02" db="EMBL/GenBank/DDBJ databases">
        <title>Transposable element dynamics among asymbiotic and ectomycorrhizal Amanita fungi.</title>
        <authorList>
            <consortium name="DOE Joint Genome Institute"/>
            <person name="Hess J."/>
            <person name="Skrede I."/>
            <person name="Wolfe B."/>
            <person name="LaButti K."/>
            <person name="Ohm R.A."/>
            <person name="Grigoriev I.V."/>
            <person name="Pringle A."/>
        </authorList>
    </citation>
    <scope>NUCLEOTIDE SEQUENCE [LARGE SCALE GENOMIC DNA]</scope>
    <source>
        <strain evidence="11 12">SKay4041</strain>
    </source>
</reference>
<evidence type="ECO:0000256" key="8">
    <source>
        <dbReference type="ARBA" id="ARBA00043962"/>
    </source>
</evidence>
<dbReference type="PANTHER" id="PTHR12147">
    <property type="entry name" value="METALLOPEPTIDASE M28 FAMILY MEMBER"/>
    <property type="match status" value="1"/>
</dbReference>
<dbReference type="EMBL" id="KZ301984">
    <property type="protein sequence ID" value="PFH51833.1"/>
    <property type="molecule type" value="Genomic_DNA"/>
</dbReference>
<evidence type="ECO:0000256" key="9">
    <source>
        <dbReference type="RuleBase" id="RU361240"/>
    </source>
</evidence>
<keyword evidence="5 9" id="KW-0732">Signal</keyword>
<dbReference type="InterPro" id="IPR007484">
    <property type="entry name" value="Peptidase_M28"/>
</dbReference>
<dbReference type="OrthoDB" id="2214at2759"/>
<evidence type="ECO:0000313" key="12">
    <source>
        <dbReference type="Proteomes" id="UP000242287"/>
    </source>
</evidence>
<comment type="similarity">
    <text evidence="8">Belongs to the peptidase M28 family. M28E subfamily.</text>
</comment>
<comment type="cofactor">
    <cofactor evidence="1">
        <name>Zn(2+)</name>
        <dbReference type="ChEBI" id="CHEBI:29105"/>
    </cofactor>
</comment>
<gene>
    <name evidence="11" type="ORF">AMATHDRAFT_141573</name>
</gene>
<keyword evidence="2" id="KW-0031">Aminopeptidase</keyword>
<dbReference type="Gene3D" id="3.40.630.10">
    <property type="entry name" value="Zn peptidases"/>
    <property type="match status" value="1"/>
</dbReference>
<dbReference type="PANTHER" id="PTHR12147:SF56">
    <property type="entry name" value="AMINOPEPTIDASE YDR415C-RELATED"/>
    <property type="match status" value="1"/>
</dbReference>
<proteinExistence type="inferred from homology"/>
<dbReference type="AlphaFoldDB" id="A0A2A9NVW0"/>
<feature type="chain" id="PRO_5011821507" description="Peptide hydrolase" evidence="9">
    <location>
        <begin position="20"/>
        <end position="378"/>
    </location>
</feature>
<evidence type="ECO:0000313" key="11">
    <source>
        <dbReference type="EMBL" id="PFH51833.1"/>
    </source>
</evidence>